<dbReference type="EMBL" id="MIGC01002068">
    <property type="protein sequence ID" value="PHJ21726.1"/>
    <property type="molecule type" value="Genomic_DNA"/>
</dbReference>
<reference evidence="1 2" key="1">
    <citation type="journal article" date="2017" name="Int. J. Parasitol.">
        <title>The genome of the protozoan parasite Cystoisospora suis and a reverse vaccinology approach to identify vaccine candidates.</title>
        <authorList>
            <person name="Palmieri N."/>
            <person name="Shrestha A."/>
            <person name="Ruttkowski B."/>
            <person name="Beck T."/>
            <person name="Vogl C."/>
            <person name="Tomley F."/>
            <person name="Blake D.P."/>
            <person name="Joachim A."/>
        </authorList>
    </citation>
    <scope>NUCLEOTIDE SEQUENCE [LARGE SCALE GENOMIC DNA]</scope>
    <source>
        <strain evidence="1 2">Wien I</strain>
    </source>
</reference>
<organism evidence="1 2">
    <name type="scientific">Cystoisospora suis</name>
    <dbReference type="NCBI Taxonomy" id="483139"/>
    <lineage>
        <taxon>Eukaryota</taxon>
        <taxon>Sar</taxon>
        <taxon>Alveolata</taxon>
        <taxon>Apicomplexa</taxon>
        <taxon>Conoidasida</taxon>
        <taxon>Coccidia</taxon>
        <taxon>Eucoccidiorida</taxon>
        <taxon>Eimeriorina</taxon>
        <taxon>Sarcocystidae</taxon>
        <taxon>Cystoisospora</taxon>
    </lineage>
</organism>
<dbReference type="GeneID" id="94427829"/>
<accession>A0A2C6L1N7</accession>
<protein>
    <submittedName>
        <fullName evidence="1">Uncharacterized protein</fullName>
    </submittedName>
</protein>
<gene>
    <name evidence="1" type="ORF">CSUI_004427</name>
</gene>
<dbReference type="VEuPathDB" id="ToxoDB:CSUI_004427"/>
<comment type="caution">
    <text evidence="1">The sequence shown here is derived from an EMBL/GenBank/DDBJ whole genome shotgun (WGS) entry which is preliminary data.</text>
</comment>
<keyword evidence="2" id="KW-1185">Reference proteome</keyword>
<evidence type="ECO:0000313" key="1">
    <source>
        <dbReference type="EMBL" id="PHJ21726.1"/>
    </source>
</evidence>
<proteinExistence type="predicted"/>
<dbReference type="RefSeq" id="XP_067923406.1">
    <property type="nucleotide sequence ID" value="XM_068064618.1"/>
</dbReference>
<sequence>MEACTEKKLSRFSCCDEDVYSLSLQEKEDKELCFLEGENNRSCLISALPTRTVSYASEAQESEISDNASCISLIEKCAEDG</sequence>
<evidence type="ECO:0000313" key="2">
    <source>
        <dbReference type="Proteomes" id="UP000221165"/>
    </source>
</evidence>
<feature type="non-terminal residue" evidence="1">
    <location>
        <position position="81"/>
    </location>
</feature>
<dbReference type="AlphaFoldDB" id="A0A2C6L1N7"/>
<dbReference type="Proteomes" id="UP000221165">
    <property type="component" value="Unassembled WGS sequence"/>
</dbReference>
<name>A0A2C6L1N7_9APIC</name>